<dbReference type="GO" id="GO:0005886">
    <property type="term" value="C:plasma membrane"/>
    <property type="evidence" value="ECO:0007669"/>
    <property type="project" value="UniProtKB-SubCell"/>
</dbReference>
<evidence type="ECO:0000256" key="6">
    <source>
        <dbReference type="ARBA" id="ARBA00038076"/>
    </source>
</evidence>
<dbReference type="PANTHER" id="PTHR30572:SF4">
    <property type="entry name" value="ABC TRANSPORTER PERMEASE YTRF"/>
    <property type="match status" value="1"/>
</dbReference>
<dbReference type="InterPro" id="IPR017800">
    <property type="entry name" value="ADOP"/>
</dbReference>
<dbReference type="NCBIfam" id="TIGR03434">
    <property type="entry name" value="ADOP"/>
    <property type="match status" value="1"/>
</dbReference>
<feature type="domain" description="ABC3 transporter permease C-terminal" evidence="8">
    <location>
        <begin position="307"/>
        <end position="420"/>
    </location>
</feature>
<feature type="domain" description="MacB-like periplasmic core" evidence="9">
    <location>
        <begin position="21"/>
        <end position="257"/>
    </location>
</feature>
<accession>A0A917H271</accession>
<dbReference type="Pfam" id="PF12704">
    <property type="entry name" value="MacB_PCD"/>
    <property type="match status" value="2"/>
</dbReference>
<feature type="transmembrane region" description="Helical" evidence="7">
    <location>
        <begin position="448"/>
        <end position="467"/>
    </location>
</feature>
<feature type="transmembrane region" description="Helical" evidence="7">
    <location>
        <begin position="399"/>
        <end position="421"/>
    </location>
</feature>
<keyword evidence="5 7" id="KW-0472">Membrane</keyword>
<feature type="domain" description="MacB-like periplasmic core" evidence="9">
    <location>
        <begin position="454"/>
        <end position="656"/>
    </location>
</feature>
<dbReference type="InterPro" id="IPR003838">
    <property type="entry name" value="ABC3_permease_C"/>
</dbReference>
<feature type="transmembrane region" description="Helical" evidence="7">
    <location>
        <begin position="357"/>
        <end position="379"/>
    </location>
</feature>
<feature type="transmembrane region" description="Helical" evidence="7">
    <location>
        <begin position="810"/>
        <end position="829"/>
    </location>
</feature>
<feature type="transmembrane region" description="Helical" evidence="7">
    <location>
        <begin position="20"/>
        <end position="47"/>
    </location>
</feature>
<organism evidence="10 11">
    <name type="scientific">Edaphobacter dinghuensis</name>
    <dbReference type="NCBI Taxonomy" id="1560005"/>
    <lineage>
        <taxon>Bacteria</taxon>
        <taxon>Pseudomonadati</taxon>
        <taxon>Acidobacteriota</taxon>
        <taxon>Terriglobia</taxon>
        <taxon>Terriglobales</taxon>
        <taxon>Acidobacteriaceae</taxon>
        <taxon>Edaphobacter</taxon>
    </lineage>
</organism>
<evidence type="ECO:0000313" key="10">
    <source>
        <dbReference type="EMBL" id="GGG65217.1"/>
    </source>
</evidence>
<keyword evidence="4 7" id="KW-1133">Transmembrane helix</keyword>
<evidence type="ECO:0008006" key="12">
    <source>
        <dbReference type="Google" id="ProtNLM"/>
    </source>
</evidence>
<dbReference type="RefSeq" id="WP_188552440.1">
    <property type="nucleotide sequence ID" value="NZ_BMGT01000001.1"/>
</dbReference>
<keyword evidence="3 7" id="KW-0812">Transmembrane</keyword>
<evidence type="ECO:0000256" key="7">
    <source>
        <dbReference type="SAM" id="Phobius"/>
    </source>
</evidence>
<evidence type="ECO:0000259" key="9">
    <source>
        <dbReference type="Pfam" id="PF12704"/>
    </source>
</evidence>
<proteinExistence type="inferred from homology"/>
<dbReference type="Pfam" id="PF02687">
    <property type="entry name" value="FtsX"/>
    <property type="match status" value="2"/>
</dbReference>
<reference evidence="10" key="2">
    <citation type="submission" date="2020-09" db="EMBL/GenBank/DDBJ databases">
        <authorList>
            <person name="Sun Q."/>
            <person name="Zhou Y."/>
        </authorList>
    </citation>
    <scope>NUCLEOTIDE SEQUENCE</scope>
    <source>
        <strain evidence="10">CGMCC 1.12997</strain>
    </source>
</reference>
<evidence type="ECO:0000256" key="3">
    <source>
        <dbReference type="ARBA" id="ARBA00022692"/>
    </source>
</evidence>
<dbReference type="GO" id="GO:0022857">
    <property type="term" value="F:transmembrane transporter activity"/>
    <property type="evidence" value="ECO:0007669"/>
    <property type="project" value="TreeGrafter"/>
</dbReference>
<feature type="transmembrane region" description="Helical" evidence="7">
    <location>
        <begin position="723"/>
        <end position="742"/>
    </location>
</feature>
<dbReference type="Proteomes" id="UP000647241">
    <property type="component" value="Unassembled WGS sequence"/>
</dbReference>
<name>A0A917H271_9BACT</name>
<reference evidence="10" key="1">
    <citation type="journal article" date="2014" name="Int. J. Syst. Evol. Microbiol.">
        <title>Complete genome sequence of Corynebacterium casei LMG S-19264T (=DSM 44701T), isolated from a smear-ripened cheese.</title>
        <authorList>
            <consortium name="US DOE Joint Genome Institute (JGI-PGF)"/>
            <person name="Walter F."/>
            <person name="Albersmeier A."/>
            <person name="Kalinowski J."/>
            <person name="Ruckert C."/>
        </authorList>
    </citation>
    <scope>NUCLEOTIDE SEQUENCE</scope>
    <source>
        <strain evidence="10">CGMCC 1.12997</strain>
    </source>
</reference>
<comment type="caution">
    <text evidence="10">The sequence shown here is derived from an EMBL/GenBank/DDBJ whole genome shotgun (WGS) entry which is preliminary data.</text>
</comment>
<evidence type="ECO:0000256" key="5">
    <source>
        <dbReference type="ARBA" id="ARBA00023136"/>
    </source>
</evidence>
<feature type="transmembrane region" description="Helical" evidence="7">
    <location>
        <begin position="302"/>
        <end position="321"/>
    </location>
</feature>
<dbReference type="AlphaFoldDB" id="A0A917H271"/>
<sequence length="846" mass="90990">MTFSQDLRYAFRQLRRTPGFTLTAVLTLALGIGANIAIFTLVHAVLLKPLPIKNPQQIYRIGDGNLCCEWGGLQDSWSIFDYPFYKHLTETSPAFEQITAFSGSRYAMSIRRAGSNAAAQSTKSEFVAGNYFSTFGVQPSAGRMLTASDDRPEAPAVAVMSYRMWQQTYASDPSVIGSTFTFNGLPVTVVGIAAPQFFGDRLESDPANLWIPLHQEPVFEERGDLSNFETPGMSWLYLFGRLKPGTNPATVQAQLTAQLQQKLIADGHLDKTDLAKLPNQKILLTPGGGGISQFRSRSRDGLYLLSIASMLVLLIACANLANLLMARSAARQQQTALRLSLGATRLRLIRAVLTESVLLSLIGGAAGTLLAYGGAKALLMMAFRGATYVPISASPSLPILAFALLISLITGVVFGVAPAWIGTHADPSEGLRGGTRNIGGKAVRPQKALIVVQAALSLVLLAVAGLVTQSLRNLEKVDMGFETHGRLIASIDPMGAGYKPEQLPALYQQVQDRLNAIPGVRSASFSRFSPQNGCCMTMDISIGGRSESWIGDTDVIALRVSPHYFETIGTPVLRGRPITDQDTATSQHVAVVDDAFARKFFAGSDAIGKHFGLSLPGHGYDYEIVGVVKNTMYQSPASTQMPMYFVPFAQMIQYPQTGYARMETGTLYFRSIQLSVNGSPENYESPLRQALASINPDLAPTNVMTYSEQVAVQFNQQRLMARLTGLFSLLALLLASVGLYGVTAYNVTRRTNEIGVRMALGANRGNVLGMILRGTFSQIALGLGIGIPVAILCSRYLAHQLYGVGLFDPLILGGAAATLCVCALAAGLLPAHRAASIEPSEALRAE</sequence>
<dbReference type="InterPro" id="IPR025857">
    <property type="entry name" value="MacB_PCD"/>
</dbReference>
<dbReference type="PANTHER" id="PTHR30572">
    <property type="entry name" value="MEMBRANE COMPONENT OF TRANSPORTER-RELATED"/>
    <property type="match status" value="1"/>
</dbReference>
<keyword evidence="2" id="KW-1003">Cell membrane</keyword>
<evidence type="ECO:0000256" key="1">
    <source>
        <dbReference type="ARBA" id="ARBA00004651"/>
    </source>
</evidence>
<comment type="subcellular location">
    <subcellularLocation>
        <location evidence="1">Cell membrane</location>
        <topology evidence="1">Multi-pass membrane protein</topology>
    </subcellularLocation>
</comment>
<gene>
    <name evidence="10" type="ORF">GCM10011585_03570</name>
</gene>
<feature type="domain" description="ABC3 transporter permease C-terminal" evidence="8">
    <location>
        <begin position="726"/>
        <end position="839"/>
    </location>
</feature>
<dbReference type="EMBL" id="BMGT01000001">
    <property type="protein sequence ID" value="GGG65217.1"/>
    <property type="molecule type" value="Genomic_DNA"/>
</dbReference>
<evidence type="ECO:0000256" key="2">
    <source>
        <dbReference type="ARBA" id="ARBA00022475"/>
    </source>
</evidence>
<comment type="similarity">
    <text evidence="6">Belongs to the ABC-4 integral membrane protein family.</text>
</comment>
<evidence type="ECO:0000313" key="11">
    <source>
        <dbReference type="Proteomes" id="UP000647241"/>
    </source>
</evidence>
<evidence type="ECO:0000259" key="8">
    <source>
        <dbReference type="Pfam" id="PF02687"/>
    </source>
</evidence>
<feature type="transmembrane region" description="Helical" evidence="7">
    <location>
        <begin position="779"/>
        <end position="798"/>
    </location>
</feature>
<dbReference type="InterPro" id="IPR050250">
    <property type="entry name" value="Macrolide_Exporter_MacB"/>
</dbReference>
<keyword evidence="11" id="KW-1185">Reference proteome</keyword>
<evidence type="ECO:0000256" key="4">
    <source>
        <dbReference type="ARBA" id="ARBA00022989"/>
    </source>
</evidence>
<protein>
    <recommendedName>
        <fullName evidence="12">Permease</fullName>
    </recommendedName>
</protein>